<dbReference type="HOGENOM" id="CLU_2553448_0_0_6"/>
<dbReference type="AlphaFoldDB" id="G4QFZ6"/>
<gene>
    <name evidence="2" type="ordered locus">GNIT_0949</name>
</gene>
<reference evidence="2 3" key="1">
    <citation type="journal article" date="2011" name="J. Bacteriol.">
        <title>Complete genome sequence of seawater bacterium Glaciecola nitratireducens FR1064T.</title>
        <authorList>
            <person name="Bian F."/>
            <person name="Qin Q.L."/>
            <person name="Xie B.B."/>
            <person name="Shu Y.L."/>
            <person name="Zhang X.Y."/>
            <person name="Yu Y."/>
            <person name="Chen B."/>
            <person name="Chen X.L."/>
            <person name="Zhou B.C."/>
            <person name="Zhang Y.Z."/>
        </authorList>
    </citation>
    <scope>NUCLEOTIDE SEQUENCE [LARGE SCALE GENOMIC DNA]</scope>
    <source>
        <strain evidence="3">JCM 12485 / KCTC 12276 / FR1064</strain>
    </source>
</reference>
<evidence type="ECO:0000313" key="2">
    <source>
        <dbReference type="EMBL" id="AEP29087.1"/>
    </source>
</evidence>
<keyword evidence="3" id="KW-1185">Reference proteome</keyword>
<evidence type="ECO:0000256" key="1">
    <source>
        <dbReference type="SAM" id="Phobius"/>
    </source>
</evidence>
<accession>G4QFZ6</accession>
<keyword evidence="1" id="KW-0812">Transmembrane</keyword>
<dbReference type="STRING" id="1085623.GNIT_0949"/>
<dbReference type="KEGG" id="gni:GNIT_0949"/>
<dbReference type="RefSeq" id="WP_014107962.1">
    <property type="nucleotide sequence ID" value="NC_016041.1"/>
</dbReference>
<evidence type="ECO:0000313" key="3">
    <source>
        <dbReference type="Proteomes" id="UP000009282"/>
    </source>
</evidence>
<proteinExistence type="predicted"/>
<keyword evidence="1" id="KW-0472">Membrane</keyword>
<name>G4QFZ6_GLANF</name>
<feature type="transmembrane region" description="Helical" evidence="1">
    <location>
        <begin position="6"/>
        <end position="25"/>
    </location>
</feature>
<dbReference type="OrthoDB" id="6268604at2"/>
<keyword evidence="1" id="KW-1133">Transmembrane helix</keyword>
<sequence length="82" mass="9535">MFELFLVMLALTSPILIIIFVRNYFNYKSEVNQKILALQKDTDTEAVNSMQKRVEQLAKRVIVLEKIVTDSKFELGQEISQL</sequence>
<organism evidence="2 3">
    <name type="scientific">Glaciecola nitratireducens (strain JCM 12485 / KCTC 12276 / FR1064)</name>
    <dbReference type="NCBI Taxonomy" id="1085623"/>
    <lineage>
        <taxon>Bacteria</taxon>
        <taxon>Pseudomonadati</taxon>
        <taxon>Pseudomonadota</taxon>
        <taxon>Gammaproteobacteria</taxon>
        <taxon>Alteromonadales</taxon>
        <taxon>Alteromonadaceae</taxon>
        <taxon>Brumicola</taxon>
    </lineage>
</organism>
<dbReference type="Proteomes" id="UP000009282">
    <property type="component" value="Chromosome"/>
</dbReference>
<dbReference type="EMBL" id="CP003060">
    <property type="protein sequence ID" value="AEP29087.1"/>
    <property type="molecule type" value="Genomic_DNA"/>
</dbReference>
<protein>
    <recommendedName>
        <fullName evidence="4">Phage shock protein B</fullName>
    </recommendedName>
</protein>
<evidence type="ECO:0008006" key="4">
    <source>
        <dbReference type="Google" id="ProtNLM"/>
    </source>
</evidence>